<comment type="caution">
    <text evidence="1">The sequence shown here is derived from an EMBL/GenBank/DDBJ whole genome shotgun (WGS) entry which is preliminary data.</text>
</comment>
<organism evidence="1 2">
    <name type="scientific">Mucor plumbeus</name>
    <dbReference type="NCBI Taxonomy" id="97098"/>
    <lineage>
        <taxon>Eukaryota</taxon>
        <taxon>Fungi</taxon>
        <taxon>Fungi incertae sedis</taxon>
        <taxon>Mucoromycota</taxon>
        <taxon>Mucoromycotina</taxon>
        <taxon>Mucoromycetes</taxon>
        <taxon>Mucorales</taxon>
        <taxon>Mucorineae</taxon>
        <taxon>Mucoraceae</taxon>
        <taxon>Mucor</taxon>
    </lineage>
</organism>
<accession>A0A8H7URS1</accession>
<dbReference type="Proteomes" id="UP000650833">
    <property type="component" value="Unassembled WGS sequence"/>
</dbReference>
<protein>
    <submittedName>
        <fullName evidence="1">Uncharacterized protein</fullName>
    </submittedName>
</protein>
<feature type="non-terminal residue" evidence="1">
    <location>
        <position position="77"/>
    </location>
</feature>
<reference evidence="1" key="1">
    <citation type="submission" date="2020-12" db="EMBL/GenBank/DDBJ databases">
        <title>Metabolic potential, ecology and presence of endohyphal bacteria is reflected in genomic diversity of Mucoromycotina.</title>
        <authorList>
            <person name="Muszewska A."/>
            <person name="Okrasinska A."/>
            <person name="Steczkiewicz K."/>
            <person name="Drgas O."/>
            <person name="Orlowska M."/>
            <person name="Perlinska-Lenart U."/>
            <person name="Aleksandrzak-Piekarczyk T."/>
            <person name="Szatraj K."/>
            <person name="Zielenkiewicz U."/>
            <person name="Pilsyk S."/>
            <person name="Malc E."/>
            <person name="Mieczkowski P."/>
            <person name="Kruszewska J.S."/>
            <person name="Biernat P."/>
            <person name="Pawlowska J."/>
        </authorList>
    </citation>
    <scope>NUCLEOTIDE SEQUENCE</scope>
    <source>
        <strain evidence="1">CBS 226.32</strain>
    </source>
</reference>
<dbReference type="EMBL" id="JAEPRC010001279">
    <property type="protein sequence ID" value="KAG2189668.1"/>
    <property type="molecule type" value="Genomic_DNA"/>
</dbReference>
<dbReference type="AlphaFoldDB" id="A0A8H7URS1"/>
<gene>
    <name evidence="1" type="ORF">INT46_005258</name>
</gene>
<evidence type="ECO:0000313" key="2">
    <source>
        <dbReference type="Proteomes" id="UP000650833"/>
    </source>
</evidence>
<sequence>MTQLQSDFEDLSLYNSMIIDDEEDNENINNTEDVDFPEYNKMNKEKRKKGKALGGWAEWLRRVLPRRKASCSNPGVD</sequence>
<keyword evidence="2" id="KW-1185">Reference proteome</keyword>
<proteinExistence type="predicted"/>
<evidence type="ECO:0000313" key="1">
    <source>
        <dbReference type="EMBL" id="KAG2189668.1"/>
    </source>
</evidence>
<name>A0A8H7URS1_9FUNG</name>